<dbReference type="Pfam" id="PF07833">
    <property type="entry name" value="Cu_amine_oxidN1"/>
    <property type="match status" value="1"/>
</dbReference>
<dbReference type="AlphaFoldDB" id="A0A7G9B328"/>
<feature type="domain" description="Copper amine oxidase-like N-terminal" evidence="3">
    <location>
        <begin position="153"/>
        <end position="267"/>
    </location>
</feature>
<feature type="chain" id="PRO_5039158760" evidence="2">
    <location>
        <begin position="22"/>
        <end position="614"/>
    </location>
</feature>
<dbReference type="RefSeq" id="WP_187332539.1">
    <property type="nucleotide sequence ID" value="NZ_CP060490.1"/>
</dbReference>
<evidence type="ECO:0000256" key="1">
    <source>
        <dbReference type="SAM" id="MobiDB-lite"/>
    </source>
</evidence>
<sequence length="614" mass="68434">MKRIISALLCLLLTLSLTLPAYGYEDTDPPQWQEWGFDSLEECVEYYYDGDLEAYYEDISYEVDYENWKKAHAAEIQAFDPDKYWAEEYWAGDYYQSKEDYMLEMGFESEEEFNEYLLDDYLWELWWADETAKEAAESKKALGGVPGQLGVMLDGSYLKFDAQPELKDGRTMVPCRQVLEALGGTVSYEDGMAVCRFKDTVVTAGGKTVEGDAALYFKAGSDVVTVRTGGQELKVQMDAKCYYKNGRTYIPVRFFAQTLGCDVFYDSLFETAVLLNRQALVAEVDSKFTVLNRLLESLARNPSKNYKTVASLGADLTLLDSINGNKTYNMDASLEVVQSADAFSVTGRLDLAALGKLEEFDQLFAGMTSAQLSSLKSALANVKFKLIYDGKEGMMYLNLPLLAYLPETEYAEDDWVAIPALGLDLNEGASSVGGLIYTSATGLSGADEGGVYYNAVYLYQEIQEYADEAAVLLGDGCFQGEGGYDVLHYGMEDYQAYLKETYGEDADYYNEFDKLNADLRIARDGAATFKVEMQSQDMGYFLPVMLITADGKVSSTGVNMNLVMKIKNTMDLEIRYTASTSETQQAPGKLPADANVINPYGYDEEPQPAEETTL</sequence>
<dbReference type="SUPFAM" id="SSF55383">
    <property type="entry name" value="Copper amine oxidase, domain N"/>
    <property type="match status" value="2"/>
</dbReference>
<keyword evidence="5" id="KW-1185">Reference proteome</keyword>
<evidence type="ECO:0000313" key="5">
    <source>
        <dbReference type="Proteomes" id="UP000515960"/>
    </source>
</evidence>
<dbReference type="EMBL" id="CP060490">
    <property type="protein sequence ID" value="QNL43959.1"/>
    <property type="molecule type" value="Genomic_DNA"/>
</dbReference>
<feature type="region of interest" description="Disordered" evidence="1">
    <location>
        <begin position="579"/>
        <end position="614"/>
    </location>
</feature>
<feature type="compositionally biased region" description="Acidic residues" evidence="1">
    <location>
        <begin position="602"/>
        <end position="614"/>
    </location>
</feature>
<feature type="signal peptide" evidence="2">
    <location>
        <begin position="1"/>
        <end position="21"/>
    </location>
</feature>
<keyword evidence="2" id="KW-0732">Signal</keyword>
<evidence type="ECO:0000313" key="4">
    <source>
        <dbReference type="EMBL" id="QNL43959.1"/>
    </source>
</evidence>
<gene>
    <name evidence="4" type="ORF">H8790_10980</name>
</gene>
<dbReference type="KEGG" id="ohi:H8790_10980"/>
<dbReference type="InterPro" id="IPR036582">
    <property type="entry name" value="Mao_N_sf"/>
</dbReference>
<protein>
    <submittedName>
        <fullName evidence="4">Copper amine oxidase N-terminal domain-containing protein</fullName>
    </submittedName>
</protein>
<dbReference type="InterPro" id="IPR012854">
    <property type="entry name" value="Cu_amine_oxidase-like_N"/>
</dbReference>
<dbReference type="Gene3D" id="3.30.457.10">
    <property type="entry name" value="Copper amine oxidase-like, N-terminal domain"/>
    <property type="match status" value="1"/>
</dbReference>
<proteinExistence type="predicted"/>
<reference evidence="4 5" key="1">
    <citation type="submission" date="2020-08" db="EMBL/GenBank/DDBJ databases">
        <authorList>
            <person name="Liu C."/>
            <person name="Sun Q."/>
        </authorList>
    </citation>
    <scope>NUCLEOTIDE SEQUENCE [LARGE SCALE GENOMIC DNA]</scope>
    <source>
        <strain evidence="4 5">NSJ-62</strain>
    </source>
</reference>
<organism evidence="4 5">
    <name type="scientific">Oscillibacter hominis</name>
    <dbReference type="NCBI Taxonomy" id="2763056"/>
    <lineage>
        <taxon>Bacteria</taxon>
        <taxon>Bacillati</taxon>
        <taxon>Bacillota</taxon>
        <taxon>Clostridia</taxon>
        <taxon>Eubacteriales</taxon>
        <taxon>Oscillospiraceae</taxon>
        <taxon>Oscillibacter</taxon>
    </lineage>
</organism>
<dbReference type="Proteomes" id="UP000515960">
    <property type="component" value="Chromosome"/>
</dbReference>
<name>A0A7G9B328_9FIRM</name>
<evidence type="ECO:0000256" key="2">
    <source>
        <dbReference type="SAM" id="SignalP"/>
    </source>
</evidence>
<evidence type="ECO:0000259" key="3">
    <source>
        <dbReference type="Pfam" id="PF07833"/>
    </source>
</evidence>
<accession>A0A7G9B328</accession>